<comment type="cofactor">
    <cofactor evidence="1">
        <name>Mg(2+)</name>
        <dbReference type="ChEBI" id="CHEBI:18420"/>
    </cofactor>
</comment>
<dbReference type="InterPro" id="IPR011206">
    <property type="entry name" value="Citrate_lyase_beta/mcl1/mcl2"/>
</dbReference>
<name>A0ABZ2FAH0_9MICO</name>
<keyword evidence="6" id="KW-1185">Reference proteome</keyword>
<dbReference type="RefSeq" id="WP_218005612.1">
    <property type="nucleotide sequence ID" value="NZ_CP104874.1"/>
</dbReference>
<dbReference type="EMBL" id="CP104874">
    <property type="protein sequence ID" value="WWF03789.1"/>
    <property type="molecule type" value="Genomic_DNA"/>
</dbReference>
<keyword evidence="2" id="KW-0479">Metal-binding</keyword>
<dbReference type="Pfam" id="PF03328">
    <property type="entry name" value="HpcH_HpaI"/>
    <property type="match status" value="1"/>
</dbReference>
<evidence type="ECO:0000259" key="4">
    <source>
        <dbReference type="Pfam" id="PF03328"/>
    </source>
</evidence>
<evidence type="ECO:0000313" key="6">
    <source>
        <dbReference type="Proteomes" id="UP001381003"/>
    </source>
</evidence>
<dbReference type="InterPro" id="IPR005000">
    <property type="entry name" value="Aldolase/citrate-lyase_domain"/>
</dbReference>
<evidence type="ECO:0000256" key="2">
    <source>
        <dbReference type="ARBA" id="ARBA00022723"/>
    </source>
</evidence>
<dbReference type="PIRSF" id="PIRSF015582">
    <property type="entry name" value="Cit_lyase_B"/>
    <property type="match status" value="1"/>
</dbReference>
<evidence type="ECO:0000313" key="5">
    <source>
        <dbReference type="EMBL" id="WWF03789.1"/>
    </source>
</evidence>
<dbReference type="PANTHER" id="PTHR32308">
    <property type="entry name" value="LYASE BETA SUBUNIT, PUTATIVE (AFU_ORTHOLOGUE AFUA_4G13030)-RELATED"/>
    <property type="match status" value="1"/>
</dbReference>
<accession>A0ABZ2FAH0</accession>
<dbReference type="Gene3D" id="3.20.20.60">
    <property type="entry name" value="Phosphoenolpyruvate-binding domains"/>
    <property type="match status" value="1"/>
</dbReference>
<dbReference type="SUPFAM" id="SSF51621">
    <property type="entry name" value="Phosphoenolpyruvate/pyruvate domain"/>
    <property type="match status" value="1"/>
</dbReference>
<protein>
    <submittedName>
        <fullName evidence="5">CoA ester lyase</fullName>
    </submittedName>
</protein>
<keyword evidence="3" id="KW-0460">Magnesium</keyword>
<sequence>MAASRVAEVAAAQTMLFVPGDRPERFAKAVDSGADVVVVDLEDAVAPEAKEGARAEVVRWFAGGGAGIVRVNAPDTPWFEDDVAALAPHVDVVLLPKAQDPSVVSELVARLRRERPDAGVLALVETAAGVLAAAATAAVPGVVRLAFGNFDLATELGLHPDDRDTLRSLRTQLVVAAAAAGLPAPVDGVSGAIDDAAAIEADTRDALRGGYAAKLCIHPRQVPVVAAALAPSAQEVAWAQRVVEAWESATSGAVALDGTMVDKPVVDRARRVLGAAGRGRP</sequence>
<dbReference type="Proteomes" id="UP001381003">
    <property type="component" value="Chromosome"/>
</dbReference>
<dbReference type="GO" id="GO:0016829">
    <property type="term" value="F:lyase activity"/>
    <property type="evidence" value="ECO:0007669"/>
    <property type="project" value="UniProtKB-KW"/>
</dbReference>
<evidence type="ECO:0000256" key="3">
    <source>
        <dbReference type="ARBA" id="ARBA00022842"/>
    </source>
</evidence>
<organism evidence="5 6">
    <name type="scientific">Janibacter terrae</name>
    <dbReference type="NCBI Taxonomy" id="103817"/>
    <lineage>
        <taxon>Bacteria</taxon>
        <taxon>Bacillati</taxon>
        <taxon>Actinomycetota</taxon>
        <taxon>Actinomycetes</taxon>
        <taxon>Micrococcales</taxon>
        <taxon>Intrasporangiaceae</taxon>
        <taxon>Janibacter</taxon>
    </lineage>
</organism>
<proteinExistence type="predicted"/>
<dbReference type="PANTHER" id="PTHR32308:SF10">
    <property type="entry name" value="CITRATE LYASE SUBUNIT BETA"/>
    <property type="match status" value="1"/>
</dbReference>
<evidence type="ECO:0000256" key="1">
    <source>
        <dbReference type="ARBA" id="ARBA00001946"/>
    </source>
</evidence>
<dbReference type="InterPro" id="IPR040442">
    <property type="entry name" value="Pyrv_kinase-like_dom_sf"/>
</dbReference>
<reference evidence="5 6" key="1">
    <citation type="submission" date="2022-09" db="EMBL/GenBank/DDBJ databases">
        <title>Complete genome sequence of Janibacter terrae strain COS04-44, PCL-degrading bacteria isolated from oil spilled coast.</title>
        <authorList>
            <person name="Park H."/>
            <person name="Kim J.Y."/>
            <person name="An S.H."/>
            <person name="Lee C.M."/>
            <person name="Weon H.-Y."/>
        </authorList>
    </citation>
    <scope>NUCLEOTIDE SEQUENCE [LARGE SCALE GENOMIC DNA]</scope>
    <source>
        <strain evidence="5 6">COS04-44</strain>
    </source>
</reference>
<keyword evidence="5" id="KW-0456">Lyase</keyword>
<feature type="domain" description="HpcH/HpaI aldolase/citrate lyase" evidence="4">
    <location>
        <begin position="13"/>
        <end position="219"/>
    </location>
</feature>
<dbReference type="InterPro" id="IPR015813">
    <property type="entry name" value="Pyrv/PenolPyrv_kinase-like_dom"/>
</dbReference>
<gene>
    <name evidence="5" type="ORF">N5P18_08695</name>
</gene>